<comment type="caution">
    <text evidence="1">The sequence shown here is derived from an EMBL/GenBank/DDBJ whole genome shotgun (WGS) entry which is preliminary data.</text>
</comment>
<gene>
    <name evidence="1" type="ORF">Tco_0859209</name>
</gene>
<name>A0ABQ5BDJ9_9ASTR</name>
<evidence type="ECO:0000313" key="2">
    <source>
        <dbReference type="Proteomes" id="UP001151760"/>
    </source>
</evidence>
<reference evidence="1" key="1">
    <citation type="journal article" date="2022" name="Int. J. Mol. Sci.">
        <title>Draft Genome of Tanacetum Coccineum: Genomic Comparison of Closely Related Tanacetum-Family Plants.</title>
        <authorList>
            <person name="Yamashiro T."/>
            <person name="Shiraishi A."/>
            <person name="Nakayama K."/>
            <person name="Satake H."/>
        </authorList>
    </citation>
    <scope>NUCLEOTIDE SEQUENCE</scope>
</reference>
<sequence>MNVWACAQLKFGFSFQALTASLKLLGPWFIVNGLLPVSFVREDAYSTKAYSGSSSNTSVVVTLQISHRKVKCVESFKHPRGVRLVYPRSEVVEMQHSFCTNRMVLDRKRYHVVPYGELDGIPIAFVARFGVISKSTDRILVSHGG</sequence>
<keyword evidence="2" id="KW-1185">Reference proteome</keyword>
<dbReference type="EMBL" id="BQNB010013126">
    <property type="protein sequence ID" value="GJT12167.1"/>
    <property type="molecule type" value="Genomic_DNA"/>
</dbReference>
<dbReference type="Proteomes" id="UP001151760">
    <property type="component" value="Unassembled WGS sequence"/>
</dbReference>
<accession>A0ABQ5BDJ9</accession>
<evidence type="ECO:0000313" key="1">
    <source>
        <dbReference type="EMBL" id="GJT12167.1"/>
    </source>
</evidence>
<organism evidence="1 2">
    <name type="scientific">Tanacetum coccineum</name>
    <dbReference type="NCBI Taxonomy" id="301880"/>
    <lineage>
        <taxon>Eukaryota</taxon>
        <taxon>Viridiplantae</taxon>
        <taxon>Streptophyta</taxon>
        <taxon>Embryophyta</taxon>
        <taxon>Tracheophyta</taxon>
        <taxon>Spermatophyta</taxon>
        <taxon>Magnoliopsida</taxon>
        <taxon>eudicotyledons</taxon>
        <taxon>Gunneridae</taxon>
        <taxon>Pentapetalae</taxon>
        <taxon>asterids</taxon>
        <taxon>campanulids</taxon>
        <taxon>Asterales</taxon>
        <taxon>Asteraceae</taxon>
        <taxon>Asteroideae</taxon>
        <taxon>Anthemideae</taxon>
        <taxon>Anthemidinae</taxon>
        <taxon>Tanacetum</taxon>
    </lineage>
</organism>
<reference evidence="1" key="2">
    <citation type="submission" date="2022-01" db="EMBL/GenBank/DDBJ databases">
        <authorList>
            <person name="Yamashiro T."/>
            <person name="Shiraishi A."/>
            <person name="Satake H."/>
            <person name="Nakayama K."/>
        </authorList>
    </citation>
    <scope>NUCLEOTIDE SEQUENCE</scope>
</reference>
<protein>
    <submittedName>
        <fullName evidence="1">Uncharacterized protein</fullName>
    </submittedName>
</protein>
<proteinExistence type="predicted"/>